<dbReference type="InterPro" id="IPR054157">
    <property type="entry name" value="AGAO-like_N2"/>
</dbReference>
<comment type="cofactor">
    <cofactor evidence="2">
        <name>Mn(2+)</name>
        <dbReference type="ChEBI" id="CHEBI:29035"/>
    </cofactor>
</comment>
<dbReference type="GO" id="GO:0005507">
    <property type="term" value="F:copper ion binding"/>
    <property type="evidence" value="ECO:0007669"/>
    <property type="project" value="InterPro"/>
</dbReference>
<feature type="domain" description="Copper amine oxidase N3-terminal" evidence="16">
    <location>
        <begin position="120"/>
        <end position="217"/>
    </location>
</feature>
<dbReference type="NCBIfam" id="NF008559">
    <property type="entry name" value="PRK11504.1"/>
    <property type="match status" value="1"/>
</dbReference>
<evidence type="ECO:0000256" key="14">
    <source>
        <dbReference type="SAM" id="MobiDB-lite"/>
    </source>
</evidence>
<evidence type="ECO:0000256" key="5">
    <source>
        <dbReference type="ARBA" id="ARBA00011738"/>
    </source>
</evidence>
<dbReference type="EMBL" id="SHLC01000001">
    <property type="protein sequence ID" value="RZU66238.1"/>
    <property type="molecule type" value="Genomic_DNA"/>
</dbReference>
<feature type="domain" description="AGAO-like N2" evidence="17">
    <location>
        <begin position="29"/>
        <end position="104"/>
    </location>
</feature>
<dbReference type="OrthoDB" id="9772590at2"/>
<dbReference type="EC" id="1.4.3.-" evidence="13"/>
<keyword evidence="6 13" id="KW-0479">Metal-binding</keyword>
<comment type="cofactor">
    <cofactor evidence="13">
        <name>Cu cation</name>
        <dbReference type="ChEBI" id="CHEBI:23378"/>
    </cofactor>
    <text evidence="13">Contains 1 topaquinone per subunit.</text>
</comment>
<feature type="modified residue" description="2',4',5'-topaquinone" evidence="12">
    <location>
        <position position="401"/>
    </location>
</feature>
<name>A0A4Q8ANV7_9MICO</name>
<protein>
    <recommendedName>
        <fullName evidence="13">Amine oxidase</fullName>
        <ecNumber evidence="13">1.4.3.-</ecNumber>
    </recommendedName>
</protein>
<evidence type="ECO:0000256" key="11">
    <source>
        <dbReference type="PIRSR" id="PIRSR600269-50"/>
    </source>
</evidence>
<dbReference type="GO" id="GO:0008131">
    <property type="term" value="F:primary methylamine oxidase activity"/>
    <property type="evidence" value="ECO:0007669"/>
    <property type="project" value="InterPro"/>
</dbReference>
<dbReference type="SUPFAM" id="SSF54416">
    <property type="entry name" value="Amine oxidase N-terminal region"/>
    <property type="match status" value="2"/>
</dbReference>
<evidence type="ECO:0000256" key="9">
    <source>
        <dbReference type="ARBA" id="ARBA00023008"/>
    </source>
</evidence>
<dbReference type="InterPro" id="IPR036460">
    <property type="entry name" value="Cu_amine_oxidase_C_sf"/>
</dbReference>
<dbReference type="GO" id="GO:0009308">
    <property type="term" value="P:amine metabolic process"/>
    <property type="evidence" value="ECO:0007669"/>
    <property type="project" value="UniProtKB-UniRule"/>
</dbReference>
<accession>A0A4Q8ANV7</accession>
<feature type="region of interest" description="Disordered" evidence="14">
    <location>
        <begin position="1"/>
        <end position="24"/>
    </location>
</feature>
<dbReference type="InterPro" id="IPR016182">
    <property type="entry name" value="Cu_amine_oxidase_N-reg"/>
</dbReference>
<dbReference type="InterPro" id="IPR049948">
    <property type="entry name" value="Cu_Am_ox_TPQ-bd"/>
</dbReference>
<evidence type="ECO:0000256" key="12">
    <source>
        <dbReference type="PIRSR" id="PIRSR600269-51"/>
    </source>
</evidence>
<dbReference type="PANTHER" id="PTHR10638">
    <property type="entry name" value="COPPER AMINE OXIDASE"/>
    <property type="match status" value="1"/>
</dbReference>
<comment type="similarity">
    <text evidence="4 13">Belongs to the copper/topaquinone oxidase family.</text>
</comment>
<gene>
    <name evidence="18" type="ORF">EV379_2590</name>
</gene>
<dbReference type="Pfam" id="PF21994">
    <property type="entry name" value="AGAO-like_N2"/>
    <property type="match status" value="1"/>
</dbReference>
<evidence type="ECO:0000256" key="13">
    <source>
        <dbReference type="RuleBase" id="RU000672"/>
    </source>
</evidence>
<dbReference type="RefSeq" id="WP_130506472.1">
    <property type="nucleotide sequence ID" value="NZ_SHLC01000001.1"/>
</dbReference>
<dbReference type="Gene3D" id="2.70.98.20">
    <property type="entry name" value="Copper amine oxidase, catalytic domain"/>
    <property type="match status" value="1"/>
</dbReference>
<comment type="PTM">
    <text evidence="12 13">Topaquinone (TPQ) is generated by copper-dependent autoxidation of a specific tyrosyl residue.</text>
</comment>
<organism evidence="18 19">
    <name type="scientific">Microterricola gilva</name>
    <dbReference type="NCBI Taxonomy" id="393267"/>
    <lineage>
        <taxon>Bacteria</taxon>
        <taxon>Bacillati</taxon>
        <taxon>Actinomycetota</taxon>
        <taxon>Actinomycetes</taxon>
        <taxon>Micrococcales</taxon>
        <taxon>Microbacteriaceae</taxon>
        <taxon>Microterricola</taxon>
    </lineage>
</organism>
<comment type="caution">
    <text evidence="18">The sequence shown here is derived from an EMBL/GenBank/DDBJ whole genome shotgun (WGS) entry which is preliminary data.</text>
</comment>
<comment type="cofactor">
    <cofactor evidence="1">
        <name>Cu cation</name>
        <dbReference type="ChEBI" id="CHEBI:23378"/>
    </cofactor>
</comment>
<dbReference type="Gene3D" id="3.10.450.40">
    <property type="match status" value="2"/>
</dbReference>
<comment type="subunit">
    <text evidence="5">Homodimer.</text>
</comment>
<dbReference type="Pfam" id="PF02728">
    <property type="entry name" value="Cu_amine_oxidN3"/>
    <property type="match status" value="1"/>
</dbReference>
<dbReference type="GO" id="GO:0048038">
    <property type="term" value="F:quinone binding"/>
    <property type="evidence" value="ECO:0007669"/>
    <property type="project" value="InterPro"/>
</dbReference>
<keyword evidence="19" id="KW-1185">Reference proteome</keyword>
<dbReference type="InterPro" id="IPR015802">
    <property type="entry name" value="Cu_amine_oxidase_N3"/>
</dbReference>
<feature type="active site" description="Proton acceptor" evidence="11">
    <location>
        <position position="318"/>
    </location>
</feature>
<evidence type="ECO:0000256" key="2">
    <source>
        <dbReference type="ARBA" id="ARBA00001936"/>
    </source>
</evidence>
<evidence type="ECO:0000256" key="7">
    <source>
        <dbReference type="ARBA" id="ARBA00022772"/>
    </source>
</evidence>
<dbReference type="PANTHER" id="PTHR10638:SF86">
    <property type="entry name" value="COPPER AMINE OXIDASE 1-RELATED"/>
    <property type="match status" value="1"/>
</dbReference>
<sequence>MSHTPDTAHSHSTASSEPASVRHPLDPLTADELASGRAILVAAGLLGETVRCAQVLPVEPDKDAVAAFSPGEAIERRVHYVLLDTATGAASEVVVSITGNAVVDTLALSNNQPPYGQPQYLFEEYDRAAEIAKASPEWRAAMTRRGLADRIELAFCAPLAPGFFGRDDESGRRVIRSLTFLRDSETDSPWAHPVEGLIVHINLTENRVIRVEDEGDVPVPAASGNYGADATGPARTSLKPIEITQPEGPSFHVDGSHVEWENWKFRVGFNAREGLVLNQVSFRDGEEDRPVLHRASVPEMVVPYGDTTATRFWISYFDAGEYLLGKNANSLTLGCDCLGVIHYFDGFVADDHGHPVKIPQVVCMHEEDYGILWKHTDLQGKSEVRRSRRLVVSYFSTIGNYDYGFFWYFYLDGTIQVEAKATGIVFAGAGHPGEQNPHAPEIAPGIFAPVHQHLFCARLDVAIDGEDNVLHEVDVVGIPMGEKNPYGNAFTWESRPLTSEQQAQRLAAPAAGRTWEVQSAHRTNHVGKPTAYRLHPQGGPTLMAQPESTVYARANFATKHLWGTAFDAAERFPAGDYPNAHQGGDGLPRWTAADRDLDGTDIVLWHVFGPTHVPRPEDWPIMPVDYSGFLFKPHGFLDRNPALDLPDGAAAASGSCSATGDSECHCAH</sequence>
<dbReference type="Proteomes" id="UP000291483">
    <property type="component" value="Unassembled WGS sequence"/>
</dbReference>
<dbReference type="AlphaFoldDB" id="A0A4Q8ANV7"/>
<evidence type="ECO:0000259" key="16">
    <source>
        <dbReference type="Pfam" id="PF02728"/>
    </source>
</evidence>
<dbReference type="PROSITE" id="PS01164">
    <property type="entry name" value="COPPER_AMINE_OXID_1"/>
    <property type="match status" value="1"/>
</dbReference>
<feature type="domain" description="Copper amine oxidase catalytic" evidence="15">
    <location>
        <begin position="241"/>
        <end position="643"/>
    </location>
</feature>
<evidence type="ECO:0000313" key="18">
    <source>
        <dbReference type="EMBL" id="RZU66238.1"/>
    </source>
</evidence>
<evidence type="ECO:0000256" key="1">
    <source>
        <dbReference type="ARBA" id="ARBA00001935"/>
    </source>
</evidence>
<keyword evidence="8 13" id="KW-0560">Oxidoreductase</keyword>
<evidence type="ECO:0000256" key="4">
    <source>
        <dbReference type="ARBA" id="ARBA00007983"/>
    </source>
</evidence>
<feature type="compositionally biased region" description="Polar residues" evidence="14">
    <location>
        <begin position="1"/>
        <end position="18"/>
    </location>
</feature>
<reference evidence="18 19" key="1">
    <citation type="submission" date="2019-02" db="EMBL/GenBank/DDBJ databases">
        <title>Sequencing the genomes of 1000 actinobacteria strains.</title>
        <authorList>
            <person name="Klenk H.-P."/>
        </authorList>
    </citation>
    <scope>NUCLEOTIDE SEQUENCE [LARGE SCALE GENOMIC DNA]</scope>
    <source>
        <strain evidence="18 19">DSM 18319</strain>
    </source>
</reference>
<dbReference type="InterPro" id="IPR015798">
    <property type="entry name" value="Cu_amine_oxidase_C"/>
</dbReference>
<evidence type="ECO:0000259" key="15">
    <source>
        <dbReference type="Pfam" id="PF01179"/>
    </source>
</evidence>
<keyword evidence="7 11" id="KW-0801">TPQ</keyword>
<comment type="cofactor">
    <cofactor evidence="3">
        <name>Zn(2+)</name>
        <dbReference type="ChEBI" id="CHEBI:29105"/>
    </cofactor>
</comment>
<evidence type="ECO:0000259" key="17">
    <source>
        <dbReference type="Pfam" id="PF21994"/>
    </source>
</evidence>
<keyword evidence="9 13" id="KW-0186">Copper</keyword>
<dbReference type="Pfam" id="PF01179">
    <property type="entry name" value="Cu_amine_oxid"/>
    <property type="match status" value="1"/>
</dbReference>
<dbReference type="InterPro" id="IPR000269">
    <property type="entry name" value="Cu_amine_oxidase"/>
</dbReference>
<evidence type="ECO:0000256" key="8">
    <source>
        <dbReference type="ARBA" id="ARBA00023002"/>
    </source>
</evidence>
<evidence type="ECO:0000313" key="19">
    <source>
        <dbReference type="Proteomes" id="UP000291483"/>
    </source>
</evidence>
<dbReference type="SUPFAM" id="SSF49998">
    <property type="entry name" value="Amine oxidase catalytic domain"/>
    <property type="match status" value="1"/>
</dbReference>
<keyword evidence="10" id="KW-0464">Manganese</keyword>
<feature type="active site" description="Schiff-base intermediate with substrate; via topaquinone" evidence="11">
    <location>
        <position position="401"/>
    </location>
</feature>
<evidence type="ECO:0000256" key="10">
    <source>
        <dbReference type="ARBA" id="ARBA00023211"/>
    </source>
</evidence>
<evidence type="ECO:0000256" key="6">
    <source>
        <dbReference type="ARBA" id="ARBA00022723"/>
    </source>
</evidence>
<evidence type="ECO:0000256" key="3">
    <source>
        <dbReference type="ARBA" id="ARBA00001947"/>
    </source>
</evidence>
<proteinExistence type="inferred from homology"/>